<feature type="region of interest" description="Disordered" evidence="1">
    <location>
        <begin position="263"/>
        <end position="299"/>
    </location>
</feature>
<organism evidence="2 3">
    <name type="scientific">Prorocentrum cordatum</name>
    <dbReference type="NCBI Taxonomy" id="2364126"/>
    <lineage>
        <taxon>Eukaryota</taxon>
        <taxon>Sar</taxon>
        <taxon>Alveolata</taxon>
        <taxon>Dinophyceae</taxon>
        <taxon>Prorocentrales</taxon>
        <taxon>Prorocentraceae</taxon>
        <taxon>Prorocentrum</taxon>
    </lineage>
</organism>
<feature type="compositionally biased region" description="Pro residues" evidence="1">
    <location>
        <begin position="156"/>
        <end position="165"/>
    </location>
</feature>
<proteinExistence type="predicted"/>
<feature type="region of interest" description="Disordered" evidence="1">
    <location>
        <begin position="147"/>
        <end position="188"/>
    </location>
</feature>
<dbReference type="EMBL" id="CAUYUJ010016234">
    <property type="protein sequence ID" value="CAK0863191.1"/>
    <property type="molecule type" value="Genomic_DNA"/>
</dbReference>
<gene>
    <name evidence="2" type="ORF">PCOR1329_LOCUS51394</name>
</gene>
<evidence type="ECO:0000313" key="3">
    <source>
        <dbReference type="Proteomes" id="UP001189429"/>
    </source>
</evidence>
<comment type="caution">
    <text evidence="2">The sequence shown here is derived from an EMBL/GenBank/DDBJ whole genome shotgun (WGS) entry which is preliminary data.</text>
</comment>
<reference evidence="2" key="1">
    <citation type="submission" date="2023-10" db="EMBL/GenBank/DDBJ databases">
        <authorList>
            <person name="Chen Y."/>
            <person name="Shah S."/>
            <person name="Dougan E. K."/>
            <person name="Thang M."/>
            <person name="Chan C."/>
        </authorList>
    </citation>
    <scope>NUCLEOTIDE SEQUENCE [LARGE SCALE GENOMIC DNA]</scope>
</reference>
<sequence length="307" mass="33268">MMFLNISPVAAIQPLARQGGFGNRHPPQHRLEINHGTVIRTNSSMPGSSDKSSMLSVRGLLRVEAREGSKQPSNEIPVAVDLDSSYACSRQDVEPWVEAWQFAWASLLHGLVGKGEASRAVSKTGTLPEQISTFCLDTTVFRLGSANRRPSVVAPPTTPPGTPRPPRSRAALLAQPPGRQPTAGLRRGPFRAEHTELVAQPGVWSMPGGPMQLPTALLWQWQPGTPQTSTLEVSSCIHDWTIYEGFTNILLIIITDLRHQHRHQHHQVQDAEASSSASSGPGPRAPRTSGALASSRPRPDLLICDAL</sequence>
<feature type="compositionally biased region" description="Low complexity" evidence="1">
    <location>
        <begin position="273"/>
        <end position="287"/>
    </location>
</feature>
<keyword evidence="3" id="KW-1185">Reference proteome</keyword>
<protein>
    <submittedName>
        <fullName evidence="2">Uncharacterized protein</fullName>
    </submittedName>
</protein>
<evidence type="ECO:0000256" key="1">
    <source>
        <dbReference type="SAM" id="MobiDB-lite"/>
    </source>
</evidence>
<accession>A0ABN9UX57</accession>
<dbReference type="Proteomes" id="UP001189429">
    <property type="component" value="Unassembled WGS sequence"/>
</dbReference>
<evidence type="ECO:0000313" key="2">
    <source>
        <dbReference type="EMBL" id="CAK0863191.1"/>
    </source>
</evidence>
<name>A0ABN9UX57_9DINO</name>